<reference evidence="2" key="1">
    <citation type="journal article" date="2019" name="bioRxiv">
        <title>The Genome of the Zebra Mussel, Dreissena polymorpha: A Resource for Invasive Species Research.</title>
        <authorList>
            <person name="McCartney M.A."/>
            <person name="Auch B."/>
            <person name="Kono T."/>
            <person name="Mallez S."/>
            <person name="Zhang Y."/>
            <person name="Obille A."/>
            <person name="Becker A."/>
            <person name="Abrahante J.E."/>
            <person name="Garbe J."/>
            <person name="Badalamenti J.P."/>
            <person name="Herman A."/>
            <person name="Mangelson H."/>
            <person name="Liachko I."/>
            <person name="Sullivan S."/>
            <person name="Sone E.D."/>
            <person name="Koren S."/>
            <person name="Silverstein K.A.T."/>
            <person name="Beckman K.B."/>
            <person name="Gohl D.M."/>
        </authorList>
    </citation>
    <scope>NUCLEOTIDE SEQUENCE</scope>
    <source>
        <strain evidence="2">Duluth1</strain>
        <tissue evidence="2">Whole animal</tissue>
    </source>
</reference>
<keyword evidence="3" id="KW-1185">Reference proteome</keyword>
<feature type="region of interest" description="Disordered" evidence="1">
    <location>
        <begin position="94"/>
        <end position="117"/>
    </location>
</feature>
<gene>
    <name evidence="2" type="ORF">DPMN_004451</name>
</gene>
<evidence type="ECO:0000313" key="3">
    <source>
        <dbReference type="Proteomes" id="UP000828390"/>
    </source>
</evidence>
<comment type="caution">
    <text evidence="2">The sequence shown here is derived from an EMBL/GenBank/DDBJ whole genome shotgun (WGS) entry which is preliminary data.</text>
</comment>
<reference evidence="2" key="2">
    <citation type="submission" date="2020-11" db="EMBL/GenBank/DDBJ databases">
        <authorList>
            <person name="McCartney M.A."/>
            <person name="Auch B."/>
            <person name="Kono T."/>
            <person name="Mallez S."/>
            <person name="Becker A."/>
            <person name="Gohl D.M."/>
            <person name="Silverstein K.A.T."/>
            <person name="Koren S."/>
            <person name="Bechman K.B."/>
            <person name="Herman A."/>
            <person name="Abrahante J.E."/>
            <person name="Garbe J."/>
        </authorList>
    </citation>
    <scope>NUCLEOTIDE SEQUENCE</scope>
    <source>
        <strain evidence="2">Duluth1</strain>
        <tissue evidence="2">Whole animal</tissue>
    </source>
</reference>
<evidence type="ECO:0000313" key="2">
    <source>
        <dbReference type="EMBL" id="KAH3880535.1"/>
    </source>
</evidence>
<feature type="compositionally biased region" description="Basic and acidic residues" evidence="1">
    <location>
        <begin position="94"/>
        <end position="106"/>
    </location>
</feature>
<dbReference type="AlphaFoldDB" id="A0A9D4MNI1"/>
<proteinExistence type="predicted"/>
<sequence length="117" mass="12844">MFKIRPVCPSTGGLAVPPYPSLYRRDLWTGTGRRALDDKQRIGQIRCILEKTAVSAVKKTSGSRVTDSAGFAEPSAGDQAARINLLQEAPGLELKERSDMSVEHDQNPLSEDYVNIK</sequence>
<dbReference type="EMBL" id="JAIWYP010000001">
    <property type="protein sequence ID" value="KAH3880535.1"/>
    <property type="molecule type" value="Genomic_DNA"/>
</dbReference>
<organism evidence="2 3">
    <name type="scientific">Dreissena polymorpha</name>
    <name type="common">Zebra mussel</name>
    <name type="synonym">Mytilus polymorpha</name>
    <dbReference type="NCBI Taxonomy" id="45954"/>
    <lineage>
        <taxon>Eukaryota</taxon>
        <taxon>Metazoa</taxon>
        <taxon>Spiralia</taxon>
        <taxon>Lophotrochozoa</taxon>
        <taxon>Mollusca</taxon>
        <taxon>Bivalvia</taxon>
        <taxon>Autobranchia</taxon>
        <taxon>Heteroconchia</taxon>
        <taxon>Euheterodonta</taxon>
        <taxon>Imparidentia</taxon>
        <taxon>Neoheterodontei</taxon>
        <taxon>Myida</taxon>
        <taxon>Dreissenoidea</taxon>
        <taxon>Dreissenidae</taxon>
        <taxon>Dreissena</taxon>
    </lineage>
</organism>
<evidence type="ECO:0000256" key="1">
    <source>
        <dbReference type="SAM" id="MobiDB-lite"/>
    </source>
</evidence>
<protein>
    <submittedName>
        <fullName evidence="2">Uncharacterized protein</fullName>
    </submittedName>
</protein>
<name>A0A9D4MNI1_DREPO</name>
<accession>A0A9D4MNI1</accession>
<dbReference type="Proteomes" id="UP000828390">
    <property type="component" value="Unassembled WGS sequence"/>
</dbReference>